<organism evidence="4 5">
    <name type="scientific">Fusarium phyllophilum</name>
    <dbReference type="NCBI Taxonomy" id="47803"/>
    <lineage>
        <taxon>Eukaryota</taxon>
        <taxon>Fungi</taxon>
        <taxon>Dikarya</taxon>
        <taxon>Ascomycota</taxon>
        <taxon>Pezizomycotina</taxon>
        <taxon>Sordariomycetes</taxon>
        <taxon>Hypocreomycetidae</taxon>
        <taxon>Hypocreales</taxon>
        <taxon>Nectriaceae</taxon>
        <taxon>Fusarium</taxon>
        <taxon>Fusarium fujikuroi species complex</taxon>
    </lineage>
</organism>
<dbReference type="SUPFAM" id="SSF48350">
    <property type="entry name" value="GTPase activation domain, GAP"/>
    <property type="match status" value="1"/>
</dbReference>
<evidence type="ECO:0000256" key="1">
    <source>
        <dbReference type="ARBA" id="ARBA00022468"/>
    </source>
</evidence>
<comment type="caution">
    <text evidence="4">The sequence shown here is derived from an EMBL/GenBank/DDBJ whole genome shotgun (WGS) entry which is preliminary data.</text>
</comment>
<proteinExistence type="predicted"/>
<dbReference type="InterPro" id="IPR008936">
    <property type="entry name" value="Rho_GTPase_activation_prot"/>
</dbReference>
<dbReference type="EMBL" id="JAAOAQ010000093">
    <property type="protein sequence ID" value="KAF5567818.1"/>
    <property type="molecule type" value="Genomic_DNA"/>
</dbReference>
<feature type="compositionally biased region" description="Polar residues" evidence="2">
    <location>
        <begin position="949"/>
        <end position="966"/>
    </location>
</feature>
<feature type="region of interest" description="Disordered" evidence="2">
    <location>
        <begin position="447"/>
        <end position="645"/>
    </location>
</feature>
<dbReference type="PANTHER" id="PTHR23176:SF125">
    <property type="entry name" value="GTPASE ACTIVATOR (BEM2), PUTATIVE (AFU_ORTHOLOGUE AFUA_7G04450)-RELATED"/>
    <property type="match status" value="1"/>
</dbReference>
<dbReference type="CDD" id="cd00159">
    <property type="entry name" value="RhoGAP"/>
    <property type="match status" value="1"/>
</dbReference>
<dbReference type="GO" id="GO:0008237">
    <property type="term" value="F:metallopeptidase activity"/>
    <property type="evidence" value="ECO:0007669"/>
    <property type="project" value="InterPro"/>
</dbReference>
<dbReference type="Pfam" id="PF00620">
    <property type="entry name" value="RhoGAP"/>
    <property type="match status" value="1"/>
</dbReference>
<dbReference type="GO" id="GO:0007165">
    <property type="term" value="P:signal transduction"/>
    <property type="evidence" value="ECO:0007669"/>
    <property type="project" value="InterPro"/>
</dbReference>
<dbReference type="Gene3D" id="3.40.390.10">
    <property type="entry name" value="Collagenase (Catalytic Domain)"/>
    <property type="match status" value="1"/>
</dbReference>
<feature type="compositionally biased region" description="Basic and acidic residues" evidence="2">
    <location>
        <begin position="447"/>
        <end position="458"/>
    </location>
</feature>
<accession>A0A8H5NKA7</accession>
<feature type="compositionally biased region" description="Basic and acidic residues" evidence="2">
    <location>
        <begin position="604"/>
        <end position="627"/>
    </location>
</feature>
<dbReference type="SMART" id="SM00324">
    <property type="entry name" value="RhoGAP"/>
    <property type="match status" value="1"/>
</dbReference>
<keyword evidence="1" id="KW-0343">GTPase activation</keyword>
<dbReference type="Proteomes" id="UP000582016">
    <property type="component" value="Unassembled WGS sequence"/>
</dbReference>
<dbReference type="OrthoDB" id="185175at2759"/>
<evidence type="ECO:0000256" key="2">
    <source>
        <dbReference type="SAM" id="MobiDB-lite"/>
    </source>
</evidence>
<evidence type="ECO:0000313" key="5">
    <source>
        <dbReference type="Proteomes" id="UP000582016"/>
    </source>
</evidence>
<feature type="compositionally biased region" description="Polar residues" evidence="2">
    <location>
        <begin position="628"/>
        <end position="645"/>
    </location>
</feature>
<dbReference type="PANTHER" id="PTHR23176">
    <property type="entry name" value="RHO/RAC/CDC GTPASE-ACTIVATING PROTEIN"/>
    <property type="match status" value="1"/>
</dbReference>
<protein>
    <submittedName>
        <fullName evidence="4">GTPase-activating beta-chimerin</fullName>
    </submittedName>
</protein>
<feature type="region of interest" description="Disordered" evidence="2">
    <location>
        <begin position="892"/>
        <end position="992"/>
    </location>
</feature>
<feature type="domain" description="Rho-GAP" evidence="3">
    <location>
        <begin position="699"/>
        <end position="890"/>
    </location>
</feature>
<reference evidence="4 5" key="1">
    <citation type="submission" date="2020-05" db="EMBL/GenBank/DDBJ databases">
        <title>Identification and distribution of gene clusters putatively required for synthesis of sphingolipid metabolism inhibitors in phylogenetically diverse species of the filamentous fungus Fusarium.</title>
        <authorList>
            <person name="Kim H.-S."/>
            <person name="Busman M."/>
            <person name="Brown D.W."/>
            <person name="Divon H."/>
            <person name="Uhlig S."/>
            <person name="Proctor R.H."/>
        </authorList>
    </citation>
    <scope>NUCLEOTIDE SEQUENCE [LARGE SCALE GENOMIC DNA]</scope>
    <source>
        <strain evidence="4 5">NRRL 13617</strain>
    </source>
</reference>
<keyword evidence="5" id="KW-1185">Reference proteome</keyword>
<name>A0A8H5NKA7_9HYPO</name>
<sequence length="992" mass="111214">MSDSCNHQTVYVNCSSAAADAGFVRPSPEERTLAMSKTGRLARGTYLAREDAVDDEQTFPGPLVLPQDHITENPSEKGQSCKDWFAMETTQKCCEAISTRNRIYLYGPPSLKHLPEEMQSWTNPILPQGVAPGPERWTWTLKQYRQLIVYLRAFFTTMHISQCSLGTTHFVPIQGRKRVHFADAPQTSVVGFTVREDGEAFEIRHRPSPDGLSRMQLNVSDLKTALLQNKAQAAHSVVMVVNHDLYEDEEEVYITERVWVADGVAVISAFRHNPSFDGLADIDGVHRWPASHCQAYVDQRLKVLNDTKDSTTRNHPFEAYGKPPGDSALGLAIQAANQAGQPSSMEDLSNLWFARVLFAVSRGAGVRGTRQAGEIPPYLCPVCYSKLGSELVLLQPVSQRGIEREKAWVEEHYAELKAFCNKWNKIPQFAAFEAWLGKRLEDRKGNGDADMVDRHGGEDDAGETAGPSNKEAPAIARPSTMSMVDVQRGDKHDPSPSASYTEHTLHKPVSADPLRSDLSLSSAGDYDTASPQSSTKKGRSKPFGLLNRSRSNRDKEDASPELNPASSPRQGNEPELHLNSVPYKTANQGGDRSIRDMMNSAVRNRSEDRAPRDSSSTRRAQRDKESKTQPSSLNENGGSFFNGLKSSGTRAAGMLSDRFFNKSGRGGREDKDALDDEHYQIKVINLPLVEQTRLTRISKRLEDSRDKTEFWMPAFPWRAIDYLNYKGCEVEGLYRVPGSGPQIKKWQRKFDEQYDVNLFNERDLYDINIIGSMLKAWLRELPDELFPKAAQDRIARECAGAEEVPELLIEELSNLSPFNYYLLFAITCHLSLLLAHSDKNKMDFRNLCICFQPCMKIDAFCFKFLVCDWRDCWRGCKNEAKYIEEEYMIFDQPPPRGLAEPAKPRPQDESEDDRQQLSSSGSSKQSGRLSPSDQKPKLKKKQLQISPSNGSVVSNESTAPTALTINSDRELGRTSSELRPLSPIMPLSPLGF</sequence>
<gene>
    <name evidence="4" type="ORF">FPHYL_3031</name>
</gene>
<evidence type="ECO:0000259" key="3">
    <source>
        <dbReference type="PROSITE" id="PS50238"/>
    </source>
</evidence>
<dbReference type="InterPro" id="IPR050729">
    <property type="entry name" value="Rho-GAP"/>
</dbReference>
<dbReference type="GO" id="GO:0005096">
    <property type="term" value="F:GTPase activator activity"/>
    <property type="evidence" value="ECO:0007669"/>
    <property type="project" value="UniProtKB-KW"/>
</dbReference>
<dbReference type="PROSITE" id="PS50238">
    <property type="entry name" value="RHOGAP"/>
    <property type="match status" value="1"/>
</dbReference>
<dbReference type="InterPro" id="IPR000198">
    <property type="entry name" value="RhoGAP_dom"/>
</dbReference>
<dbReference type="AlphaFoldDB" id="A0A8H5NKA7"/>
<dbReference type="Gene3D" id="1.10.555.10">
    <property type="entry name" value="Rho GTPase activation protein"/>
    <property type="match status" value="1"/>
</dbReference>
<feature type="compositionally biased region" description="Low complexity" evidence="2">
    <location>
        <begin position="916"/>
        <end position="933"/>
    </location>
</feature>
<dbReference type="InterPro" id="IPR024079">
    <property type="entry name" value="MetalloPept_cat_dom_sf"/>
</dbReference>
<dbReference type="GO" id="GO:0005938">
    <property type="term" value="C:cell cortex"/>
    <property type="evidence" value="ECO:0007669"/>
    <property type="project" value="UniProtKB-ARBA"/>
</dbReference>
<evidence type="ECO:0000313" key="4">
    <source>
        <dbReference type="EMBL" id="KAF5567818.1"/>
    </source>
</evidence>